<protein>
    <submittedName>
        <fullName evidence="2">Uncharacterized protein</fullName>
    </submittedName>
</protein>
<gene>
    <name evidence="2" type="ORF">LCGC14_1652550</name>
</gene>
<proteinExistence type="predicted"/>
<dbReference type="AlphaFoldDB" id="A0A0F9KC80"/>
<feature type="region of interest" description="Disordered" evidence="1">
    <location>
        <begin position="1"/>
        <end position="32"/>
    </location>
</feature>
<accession>A0A0F9KC80</accession>
<reference evidence="2" key="1">
    <citation type="journal article" date="2015" name="Nature">
        <title>Complex archaea that bridge the gap between prokaryotes and eukaryotes.</title>
        <authorList>
            <person name="Spang A."/>
            <person name="Saw J.H."/>
            <person name="Jorgensen S.L."/>
            <person name="Zaremba-Niedzwiedzka K."/>
            <person name="Martijn J."/>
            <person name="Lind A.E."/>
            <person name="van Eijk R."/>
            <person name="Schleper C."/>
            <person name="Guy L."/>
            <person name="Ettema T.J."/>
        </authorList>
    </citation>
    <scope>NUCLEOTIDE SEQUENCE</scope>
</reference>
<sequence length="71" mass="8049">MIHKPPRQQPEGGIMENPYVSRKWKPSNSMGRLKAGGDYRREVIDGLATVRSRRVMSKVGLLVGRKAWEEG</sequence>
<comment type="caution">
    <text evidence="2">The sequence shown here is derived from an EMBL/GenBank/DDBJ whole genome shotgun (WGS) entry which is preliminary data.</text>
</comment>
<evidence type="ECO:0000313" key="2">
    <source>
        <dbReference type="EMBL" id="KKM19743.1"/>
    </source>
</evidence>
<dbReference type="EMBL" id="LAZR01013918">
    <property type="protein sequence ID" value="KKM19743.1"/>
    <property type="molecule type" value="Genomic_DNA"/>
</dbReference>
<feature type="non-terminal residue" evidence="2">
    <location>
        <position position="71"/>
    </location>
</feature>
<name>A0A0F9KC80_9ZZZZ</name>
<evidence type="ECO:0000256" key="1">
    <source>
        <dbReference type="SAM" id="MobiDB-lite"/>
    </source>
</evidence>
<organism evidence="2">
    <name type="scientific">marine sediment metagenome</name>
    <dbReference type="NCBI Taxonomy" id="412755"/>
    <lineage>
        <taxon>unclassified sequences</taxon>
        <taxon>metagenomes</taxon>
        <taxon>ecological metagenomes</taxon>
    </lineage>
</organism>